<dbReference type="EMBL" id="MT141491">
    <property type="protein sequence ID" value="QJA63151.1"/>
    <property type="molecule type" value="Genomic_DNA"/>
</dbReference>
<proteinExistence type="predicted"/>
<protein>
    <submittedName>
        <fullName evidence="2">Putative PD-(D/E)XK nuclease superfamily protein</fullName>
    </submittedName>
</protein>
<evidence type="ECO:0000259" key="1">
    <source>
        <dbReference type="Pfam" id="PF12705"/>
    </source>
</evidence>
<organism evidence="2">
    <name type="scientific">viral metagenome</name>
    <dbReference type="NCBI Taxonomy" id="1070528"/>
    <lineage>
        <taxon>unclassified sequences</taxon>
        <taxon>metagenomes</taxon>
        <taxon>organismal metagenomes</taxon>
    </lineage>
</organism>
<dbReference type="AlphaFoldDB" id="A0A6M3J1V6"/>
<reference evidence="2" key="1">
    <citation type="submission" date="2020-03" db="EMBL/GenBank/DDBJ databases">
        <title>The deep terrestrial virosphere.</title>
        <authorList>
            <person name="Holmfeldt K."/>
            <person name="Nilsson E."/>
            <person name="Simone D."/>
            <person name="Lopez-Fernandez M."/>
            <person name="Wu X."/>
            <person name="de Brujin I."/>
            <person name="Lundin D."/>
            <person name="Andersson A."/>
            <person name="Bertilsson S."/>
            <person name="Dopson M."/>
        </authorList>
    </citation>
    <scope>NUCLEOTIDE SEQUENCE</scope>
    <source>
        <strain evidence="2">MM415B00647</strain>
    </source>
</reference>
<dbReference type="Pfam" id="PF12705">
    <property type="entry name" value="PDDEXK_1"/>
    <property type="match status" value="1"/>
</dbReference>
<gene>
    <name evidence="2" type="ORF">MM415B00647_0024</name>
</gene>
<dbReference type="InterPro" id="IPR038726">
    <property type="entry name" value="PDDEXK_AddAB-type"/>
</dbReference>
<accession>A0A6M3J1V6</accession>
<sequence length="328" mass="38666">MKNEIVPSVRLKVVSVHKLAALTCPRKYYFQFIRNLESKNLNSSFWWGGVLGEGWEAMLAGKDWRKAMKQEDKKRCKDKRISTDVAEDMEVIRSIIEIQLEAAKEQPIFKDFKITKTQEKFAVPLKCGVTFCGTKDAVGTDQGALTLFENKTTSQVTPAYLESLRYGKQVNGYAWSEIKERRKNRVIQCRCCIFRKPSLRVKKDQSIEEFKDEIRCDILGGMDYRGKQREARPDMYYRWLKFTFGAKTVKDVGRDIEQETFDLLEKYKRASEKQILDPYYWPRRENKCSEYSGCEFQALCKDVSRYEMYLNGFQQREMLYDLEKKELL</sequence>
<name>A0A6M3J1V6_9ZZZZ</name>
<evidence type="ECO:0000313" key="2">
    <source>
        <dbReference type="EMBL" id="QJA63151.1"/>
    </source>
</evidence>
<feature type="domain" description="PD-(D/E)XK endonuclease-like" evidence="1">
    <location>
        <begin position="21"/>
        <end position="301"/>
    </location>
</feature>